<dbReference type="Proteomes" id="UP000030746">
    <property type="component" value="Unassembled WGS sequence"/>
</dbReference>
<keyword evidence="2" id="KW-0812">Transmembrane</keyword>
<keyword evidence="2" id="KW-0472">Membrane</keyword>
<evidence type="ECO:0000256" key="2">
    <source>
        <dbReference type="SAM" id="Phobius"/>
    </source>
</evidence>
<keyword evidence="4" id="KW-1185">Reference proteome</keyword>
<keyword evidence="2" id="KW-1133">Transmembrane helix</keyword>
<feature type="transmembrane region" description="Helical" evidence="2">
    <location>
        <begin position="82"/>
        <end position="103"/>
    </location>
</feature>
<dbReference type="KEGG" id="lgi:LOTGIDRAFT_229594"/>
<dbReference type="OMA" id="TACGYAI"/>
<evidence type="ECO:0000313" key="3">
    <source>
        <dbReference type="EMBL" id="ESO84083.1"/>
    </source>
</evidence>
<sequence length="165" mass="19012">MEKQINSLVVFIFSVTVYPIEAYIGADLKCSFHMTSDIIPSPHCVCLQAYIECGNFICYDWSAYCCGAFADQCCNYSVYQFWWFWLLWLGIFLTVISCSCWCYRRRRYRRMQYLAVRDAYPPSYGTVVVSAPPTYPATENQIGPTSVAQPPNYHAAQEKPPPYVP</sequence>
<dbReference type="CTD" id="20248054"/>
<reference evidence="3 4" key="1">
    <citation type="journal article" date="2013" name="Nature">
        <title>Insights into bilaterian evolution from three spiralian genomes.</title>
        <authorList>
            <person name="Simakov O."/>
            <person name="Marletaz F."/>
            <person name="Cho S.J."/>
            <person name="Edsinger-Gonzales E."/>
            <person name="Havlak P."/>
            <person name="Hellsten U."/>
            <person name="Kuo D.H."/>
            <person name="Larsson T."/>
            <person name="Lv J."/>
            <person name="Arendt D."/>
            <person name="Savage R."/>
            <person name="Osoegawa K."/>
            <person name="de Jong P."/>
            <person name="Grimwood J."/>
            <person name="Chapman J.A."/>
            <person name="Shapiro H."/>
            <person name="Aerts A."/>
            <person name="Otillar R.P."/>
            <person name="Terry A.Y."/>
            <person name="Boore J.L."/>
            <person name="Grigoriev I.V."/>
            <person name="Lindberg D.R."/>
            <person name="Seaver E.C."/>
            <person name="Weisblat D.A."/>
            <person name="Putnam N.H."/>
            <person name="Rokhsar D.S."/>
        </authorList>
    </citation>
    <scope>NUCLEOTIDE SEQUENCE [LARGE SCALE GENOMIC DNA]</scope>
</reference>
<dbReference type="OrthoDB" id="6116653at2759"/>
<evidence type="ECO:0000256" key="1">
    <source>
        <dbReference type="SAM" id="MobiDB-lite"/>
    </source>
</evidence>
<organism evidence="3 4">
    <name type="scientific">Lottia gigantea</name>
    <name type="common">Giant owl limpet</name>
    <dbReference type="NCBI Taxonomy" id="225164"/>
    <lineage>
        <taxon>Eukaryota</taxon>
        <taxon>Metazoa</taxon>
        <taxon>Spiralia</taxon>
        <taxon>Lophotrochozoa</taxon>
        <taxon>Mollusca</taxon>
        <taxon>Gastropoda</taxon>
        <taxon>Patellogastropoda</taxon>
        <taxon>Lottioidea</taxon>
        <taxon>Lottiidae</taxon>
        <taxon>Lottia</taxon>
    </lineage>
</organism>
<evidence type="ECO:0000313" key="4">
    <source>
        <dbReference type="Proteomes" id="UP000030746"/>
    </source>
</evidence>
<dbReference type="RefSeq" id="XP_009065211.1">
    <property type="nucleotide sequence ID" value="XM_009066963.1"/>
</dbReference>
<dbReference type="GeneID" id="20248054"/>
<feature type="compositionally biased region" description="Polar residues" evidence="1">
    <location>
        <begin position="140"/>
        <end position="149"/>
    </location>
</feature>
<accession>V3Z0R1</accession>
<dbReference type="AlphaFoldDB" id="V3Z0R1"/>
<proteinExistence type="predicted"/>
<protein>
    <recommendedName>
        <fullName evidence="5">Vesicular, overexpressed in cancer, prosurvival protein 1</fullName>
    </recommendedName>
</protein>
<dbReference type="HOGENOM" id="CLU_1612700_0_0_1"/>
<name>V3Z0R1_LOTGI</name>
<dbReference type="EMBL" id="KB203566">
    <property type="protein sequence ID" value="ESO84083.1"/>
    <property type="molecule type" value="Genomic_DNA"/>
</dbReference>
<feature type="region of interest" description="Disordered" evidence="1">
    <location>
        <begin position="140"/>
        <end position="165"/>
    </location>
</feature>
<gene>
    <name evidence="3" type="ORF">LOTGIDRAFT_229594</name>
</gene>
<evidence type="ECO:0008006" key="5">
    <source>
        <dbReference type="Google" id="ProtNLM"/>
    </source>
</evidence>